<name>A0AAF0EW18_9BASI</name>
<dbReference type="GO" id="GO:0043386">
    <property type="term" value="P:mycotoxin biosynthetic process"/>
    <property type="evidence" value="ECO:0007669"/>
    <property type="project" value="InterPro"/>
</dbReference>
<evidence type="ECO:0000256" key="2">
    <source>
        <dbReference type="ARBA" id="ARBA00022679"/>
    </source>
</evidence>
<gene>
    <name evidence="4" type="ORF">MCUN1_000511</name>
</gene>
<protein>
    <submittedName>
        <fullName evidence="4">Uncharacterized protein</fullName>
    </submittedName>
</protein>
<organism evidence="4 5">
    <name type="scientific">Malassezia cuniculi</name>
    <dbReference type="NCBI Taxonomy" id="948313"/>
    <lineage>
        <taxon>Eukaryota</taxon>
        <taxon>Fungi</taxon>
        <taxon>Dikarya</taxon>
        <taxon>Basidiomycota</taxon>
        <taxon>Ustilaginomycotina</taxon>
        <taxon>Malasseziomycetes</taxon>
        <taxon>Malasseziales</taxon>
        <taxon>Malasseziaceae</taxon>
        <taxon>Malassezia</taxon>
    </lineage>
</organism>
<keyword evidence="5" id="KW-1185">Reference proteome</keyword>
<reference evidence="4" key="1">
    <citation type="submission" date="2023-03" db="EMBL/GenBank/DDBJ databases">
        <title>Mating type loci evolution in Malassezia.</title>
        <authorList>
            <person name="Coelho M.A."/>
        </authorList>
    </citation>
    <scope>NUCLEOTIDE SEQUENCE</scope>
    <source>
        <strain evidence="4">CBS 11721</strain>
    </source>
</reference>
<dbReference type="PANTHER" id="PTHR42034:SF1">
    <property type="entry name" value="CONDENSATION DOMAIN-CONTAINING PROTEIN"/>
    <property type="match status" value="1"/>
</dbReference>
<feature type="region of interest" description="Disordered" evidence="3">
    <location>
        <begin position="30"/>
        <end position="94"/>
    </location>
</feature>
<keyword evidence="2" id="KW-0808">Transferase</keyword>
<evidence type="ECO:0000256" key="1">
    <source>
        <dbReference type="ARBA" id="ARBA00006439"/>
    </source>
</evidence>
<evidence type="ECO:0000256" key="3">
    <source>
        <dbReference type="SAM" id="MobiDB-lite"/>
    </source>
</evidence>
<dbReference type="AlphaFoldDB" id="A0AAF0EW18"/>
<accession>A0AAF0EW18</accession>
<evidence type="ECO:0000313" key="4">
    <source>
        <dbReference type="EMBL" id="WFD33698.1"/>
    </source>
</evidence>
<dbReference type="GO" id="GO:0016407">
    <property type="term" value="F:acetyltransferase activity"/>
    <property type="evidence" value="ECO:0007669"/>
    <property type="project" value="InterPro"/>
</dbReference>
<evidence type="ECO:0000313" key="5">
    <source>
        <dbReference type="Proteomes" id="UP001219933"/>
    </source>
</evidence>
<dbReference type="InterPro" id="IPR009992">
    <property type="entry name" value="Tri3/Sat12/Sat16/Mac1"/>
</dbReference>
<dbReference type="PANTHER" id="PTHR42034">
    <property type="entry name" value="CHROMOSOME 7, WHOLE GENOME SHOTGUN SEQUENCE-RELATED"/>
    <property type="match status" value="1"/>
</dbReference>
<dbReference type="Gene3D" id="3.30.559.30">
    <property type="entry name" value="Nonribosomal peptide synthetase, condensation domain"/>
    <property type="match status" value="1"/>
</dbReference>
<dbReference type="Gene3D" id="3.30.559.10">
    <property type="entry name" value="Chloramphenicol acetyltransferase-like domain"/>
    <property type="match status" value="1"/>
</dbReference>
<dbReference type="EMBL" id="CP119877">
    <property type="protein sequence ID" value="WFD33698.1"/>
    <property type="molecule type" value="Genomic_DNA"/>
</dbReference>
<dbReference type="Proteomes" id="UP001219933">
    <property type="component" value="Chromosome 1"/>
</dbReference>
<proteinExistence type="inferred from homology"/>
<feature type="compositionally biased region" description="Basic and acidic residues" evidence="3">
    <location>
        <begin position="52"/>
        <end position="75"/>
    </location>
</feature>
<comment type="similarity">
    <text evidence="1">Belongs to the trichothecene O-acetyltransferase family.</text>
</comment>
<dbReference type="Pfam" id="PF07428">
    <property type="entry name" value="Tri3"/>
    <property type="match status" value="1"/>
</dbReference>
<sequence length="650" mass="73497">MSGQPNISVVSLYFVALRNQIEAKLRAAGVPEFGGVPPPAEEPSSAEAPPSEAEHVSHDDHQSETKSDEPEKETLADEAAEQAEEKPAEQDNEGAQALARALEALAAIPPTPEVPPMRPFQVVPELLRWRLVHDGPAAGGWTRLLWSNELYQERRSITTYRAEDMVTVTKVQIPSTMDPERFVELLRGAMIKLRFTYPMTAVTIEYGTTECANHPAFVYRVPKSYDDLEKWCKDTLSIERPRDETPLDDLIEQLRLGLISNQLDIAKNTRRIHLILSGHPDEQHTVAFVSHCTHATTDAYSELTIIRALLEYVADLDCASGPDDDVLPQHLPWGEEVDSLTPVLQDLVGYDLKDVDSEAAVAIAGRVIAGYSLRLDPYKAPGIGRIHTERTQLVFTPEQTNAIHVAARSKGFTMTQVVDAARHMAYMEMRRSYIENPDVEKYETLHTNFMMPFEVRKRFAAPWNTRKVVCNTTTGFSTVIPLMEPYFERADSELARHDVELKDLSQVQTLCRTAEKLKEQYLKAYDDFEKLIKAQPPLGHMGGILEDFYPPPDPSPEGFSSVGVLENMLPREIDIPTHEEPFRPIDWYVSLSMSRHIASVHMTLHMWTHLDQMHLSIVYADTYKRDFIVRFLESIRISLLLFARAYAPSN</sequence>
<feature type="compositionally biased region" description="Low complexity" evidence="3">
    <location>
        <begin position="42"/>
        <end position="51"/>
    </location>
</feature>
<dbReference type="InterPro" id="IPR023213">
    <property type="entry name" value="CAT-like_dom_sf"/>
</dbReference>